<keyword evidence="2" id="KW-1185">Reference proteome</keyword>
<organism evidence="1 2">
    <name type="scientific">Niastella vici</name>
    <dbReference type="NCBI Taxonomy" id="1703345"/>
    <lineage>
        <taxon>Bacteria</taxon>
        <taxon>Pseudomonadati</taxon>
        <taxon>Bacteroidota</taxon>
        <taxon>Chitinophagia</taxon>
        <taxon>Chitinophagales</taxon>
        <taxon>Chitinophagaceae</taxon>
        <taxon>Niastella</taxon>
    </lineage>
</organism>
<dbReference type="PROSITE" id="PS51257">
    <property type="entry name" value="PROKAR_LIPOPROTEIN"/>
    <property type="match status" value="1"/>
</dbReference>
<gene>
    <name evidence="1" type="ORF">A3860_15310</name>
</gene>
<dbReference type="RefSeq" id="WP_081145800.1">
    <property type="nucleotide sequence ID" value="NZ_LVYD01000013.1"/>
</dbReference>
<dbReference type="OrthoDB" id="605297at2"/>
<dbReference type="Proteomes" id="UP000192796">
    <property type="component" value="Unassembled WGS sequence"/>
</dbReference>
<sequence>MKKIFSKKYLTTLISSFTVGTGIILACAGGDWDDEYGTSNFAPEAFVDSSYRPFFYSGYNFYYGIGYDMQHDSRFNGSNVDDWSLYLGKEAPATEVEFLLKTASASSIDSANRFLAGKVKTLPAALQAFRLFKNASKQTTAFINYLSLAKACEDFATNNFEYAWDYDSKKSKTLTVNTKQVNEVLGKEYNQTKDPFLKQRYWFQLVRSYFYNEPPQTAIDFFERNQQSFPKNELYYRTIAYTAGAYYKLKNYSKANYYYSKVYDGCNALKTVAHYSFHPQEENDWKATLALCANNEEKITLWQMLGVFYSDETRAMKEIYALNPRSEKLNLLLTRAINKEEVRFSGWEPYMGDSKFSIKKDTLKSDLYTLSTRIAQAGNTSEPWMWYMAAGYLDMLTGNTQKAAASYKLAEKKLPKEQLAQAQLRLLKLINTIAGTPKADSKFEKQVLTDLEWITNGTFPPDFRRNTALSWIRETLSKRYKAQKELIKAVCFRDYNEFYASNNNVEAMKSFLNKADKTPYELYYAKLYALTTYDLLEYQAVNLAMEDKLEEAIKKLEGIPAAEHVLPGNPFNGRLQDCHDCDHEAAQKIKYTKLSLLKKMKDMEDKIKTGTEAYSNAMLVANAFYNITHYGNARAFYEGRILGEFHYSPFSIDSLFRGMLTDMKMATKYYTLALAAAKTDEQKAKCHFMLAKCERNQWYNQTFYNNSSNEYGDLQGQAFLPWNGFKSLKQYSNTQFYKEAIKECGYFKSFTEK</sequence>
<name>A0A1V9G661_9BACT</name>
<dbReference type="EMBL" id="LVYD01000013">
    <property type="protein sequence ID" value="OQP65956.1"/>
    <property type="molecule type" value="Genomic_DNA"/>
</dbReference>
<protein>
    <submittedName>
        <fullName evidence="1">Uncharacterized protein</fullName>
    </submittedName>
</protein>
<evidence type="ECO:0000313" key="2">
    <source>
        <dbReference type="Proteomes" id="UP000192796"/>
    </source>
</evidence>
<comment type="caution">
    <text evidence="1">The sequence shown here is derived from an EMBL/GenBank/DDBJ whole genome shotgun (WGS) entry which is preliminary data.</text>
</comment>
<reference evidence="1 2" key="1">
    <citation type="submission" date="2016-03" db="EMBL/GenBank/DDBJ databases">
        <title>Niastella vici sp. nov., isolated from farmland soil.</title>
        <authorList>
            <person name="Chen L."/>
            <person name="Wang D."/>
            <person name="Yang S."/>
            <person name="Wang G."/>
        </authorList>
    </citation>
    <scope>NUCLEOTIDE SEQUENCE [LARGE SCALE GENOMIC DNA]</scope>
    <source>
        <strain evidence="1 2">DJ57</strain>
    </source>
</reference>
<dbReference type="STRING" id="1703345.A3860_15310"/>
<evidence type="ECO:0000313" key="1">
    <source>
        <dbReference type="EMBL" id="OQP65956.1"/>
    </source>
</evidence>
<proteinExistence type="predicted"/>
<accession>A0A1V9G661</accession>
<dbReference type="AlphaFoldDB" id="A0A1V9G661"/>